<evidence type="ECO:0000259" key="12">
    <source>
        <dbReference type="Pfam" id="PF00999"/>
    </source>
</evidence>
<feature type="domain" description="Rhodopsin" evidence="13">
    <location>
        <begin position="27"/>
        <end position="275"/>
    </location>
</feature>
<comment type="caution">
    <text evidence="14">The sequence shown here is derived from an EMBL/GenBank/DDBJ whole genome shotgun (WGS) entry which is preliminary data.</text>
</comment>
<evidence type="ECO:0000256" key="5">
    <source>
        <dbReference type="ARBA" id="ARBA00022989"/>
    </source>
</evidence>
<dbReference type="Gene3D" id="1.20.1530.20">
    <property type="match status" value="2"/>
</dbReference>
<dbReference type="InterPro" id="IPR038770">
    <property type="entry name" value="Na+/solute_symporter_sf"/>
</dbReference>
<proteinExistence type="predicted"/>
<dbReference type="InterPro" id="IPR006153">
    <property type="entry name" value="Cation/H_exchanger_TM"/>
</dbReference>
<sequence>MVSAPTGAAVLAVNFGLIALAALIIGARIYLRLVIQKQRLVAADWLRVAAWISAFVTATFDIIYMTEDVLNPEINYTLVNWDAPPEKLSRVLKYMWASVIPFFVTFYLCKASLLVVYIQLFPPFMKKRRAILWGVVVYCACALIISLCLQLFLCFPIQRNWSILGPDPMCDASALVTTFQVAWALHFTGSLLLFALPWLVLYKLNMRKRVKIGVYCVFLLGTIDIAFSLTRFLTIQLTNVGDFRSITTIELWSGLDVFIGLIIACLPALRPYLRRKGSKYDYNYNTSGRRANNSSGAPVRRAAQSGFEVLDETPSLEGDPGPGPWAGGSHSPELVGGWSDKKSNRSDIELVSLDVTAKDRTHVSNNETDISSFTMEASLPYHEPSITVIAVLSSFLLLLNLVNYGLDKIAHCGLIGQIALGVAWGTPAAKWLSREVEDAIVQLGYLGLIFLVFEGGLSTSFRSLKANLGLSSIVATTGILLPIGLSFAVMPMFDATPLQAFAAGAALCSTSLGTTFTILGTSGLSATRLGVVLTSAAMMDDVIGLIMVQIISNLGGDAFDAITVVRPVLVSLAFAVIIPVICRFVVLPLTLHVNAFREANPNSKISKTFGMSQTAFVIHTAYLLGLVIGATFAGTSSLLAAYIAGATVSWWDSDVPHIEAQETNPSSNEEPGETMVTEELTTPEPVSGGRVLAKAKVMEGGSGAEIFHHYYKPALQRILKPFFFASIGFSVPITNLFTGPTVWRGVIYTILMILAKLACGFWLISFTNPFRFLAQLTQRLTSKLKQSSKGLRPGTQCTENQSTRDEASAAQEGEVRDTVPQQSANDTDASHVPPQVRNSTPKPEKALSLYPACIVGIGMVARGEIGYLISALAESKGIFGASADGQSSEIFLIVTWAITLCTIIGPISVGLIVNRVRKLENGSKKEKGEGKRNVLGAWGVS</sequence>
<gene>
    <name evidence="14" type="ORF">FBEOM_1690</name>
</gene>
<feature type="transmembrane region" description="Helical" evidence="11">
    <location>
        <begin position="439"/>
        <end position="457"/>
    </location>
</feature>
<keyword evidence="7" id="KW-0406">Ion transport</keyword>
<dbReference type="PANTHER" id="PTHR43562">
    <property type="entry name" value="NAPA-TYPE SODIUM/HYDROGEN ANTIPORTER"/>
    <property type="match status" value="1"/>
</dbReference>
<feature type="transmembrane region" description="Helical" evidence="11">
    <location>
        <begin position="572"/>
        <end position="595"/>
    </location>
</feature>
<reference evidence="14" key="1">
    <citation type="journal article" date="2017" name="Mycologia">
        <title>Fusarium algeriense, sp. nov., a novel toxigenic crown rot pathogen of durum wheat from Algeria is nested in the Fusarium burgessii species complex.</title>
        <authorList>
            <person name="Laraba I."/>
            <person name="Keddad A."/>
            <person name="Boureghda H."/>
            <person name="Abdallah N."/>
            <person name="Vaughan M.M."/>
            <person name="Proctor R.H."/>
            <person name="Busman M."/>
            <person name="O'Donnell K."/>
        </authorList>
    </citation>
    <scope>NUCLEOTIDE SEQUENCE</scope>
    <source>
        <strain evidence="14">NRRL 25174</strain>
    </source>
</reference>
<dbReference type="GO" id="GO:0016020">
    <property type="term" value="C:membrane"/>
    <property type="evidence" value="ECO:0007669"/>
    <property type="project" value="UniProtKB-SubCell"/>
</dbReference>
<feature type="region of interest" description="Disordered" evidence="10">
    <location>
        <begin position="311"/>
        <end position="330"/>
    </location>
</feature>
<feature type="transmembrane region" description="Helical" evidence="11">
    <location>
        <begin position="212"/>
        <end position="229"/>
    </location>
</feature>
<keyword evidence="8 11" id="KW-0472">Membrane</keyword>
<dbReference type="GO" id="GO:0006814">
    <property type="term" value="P:sodium ion transport"/>
    <property type="evidence" value="ECO:0007669"/>
    <property type="project" value="UniProtKB-KW"/>
</dbReference>
<evidence type="ECO:0000256" key="11">
    <source>
        <dbReference type="SAM" id="Phobius"/>
    </source>
</evidence>
<dbReference type="AlphaFoldDB" id="A0A9P5AT96"/>
<evidence type="ECO:0000259" key="13">
    <source>
        <dbReference type="Pfam" id="PF20684"/>
    </source>
</evidence>
<comment type="subcellular location">
    <subcellularLocation>
        <location evidence="1">Membrane</location>
        <topology evidence="1">Multi-pass membrane protein</topology>
    </subcellularLocation>
</comment>
<evidence type="ECO:0000256" key="7">
    <source>
        <dbReference type="ARBA" id="ARBA00023065"/>
    </source>
</evidence>
<feature type="transmembrane region" description="Helical" evidence="11">
    <location>
        <begin position="48"/>
        <end position="66"/>
    </location>
</feature>
<feature type="transmembrane region" description="Helical" evidence="11">
    <location>
        <begin position="173"/>
        <end position="200"/>
    </location>
</feature>
<evidence type="ECO:0000256" key="9">
    <source>
        <dbReference type="ARBA" id="ARBA00023201"/>
    </source>
</evidence>
<feature type="transmembrane region" description="Helical" evidence="11">
    <location>
        <begin position="745"/>
        <end position="764"/>
    </location>
</feature>
<evidence type="ECO:0000256" key="10">
    <source>
        <dbReference type="SAM" id="MobiDB-lite"/>
    </source>
</evidence>
<feature type="region of interest" description="Disordered" evidence="10">
    <location>
        <begin position="660"/>
        <end position="686"/>
    </location>
</feature>
<evidence type="ECO:0000256" key="2">
    <source>
        <dbReference type="ARBA" id="ARBA00022448"/>
    </source>
</evidence>
<organism evidence="14 15">
    <name type="scientific">Fusarium beomiforme</name>
    <dbReference type="NCBI Taxonomy" id="44412"/>
    <lineage>
        <taxon>Eukaryota</taxon>
        <taxon>Fungi</taxon>
        <taxon>Dikarya</taxon>
        <taxon>Ascomycota</taxon>
        <taxon>Pezizomycotina</taxon>
        <taxon>Sordariomycetes</taxon>
        <taxon>Hypocreomycetidae</taxon>
        <taxon>Hypocreales</taxon>
        <taxon>Nectriaceae</taxon>
        <taxon>Fusarium</taxon>
        <taxon>Fusarium burgessii species complex</taxon>
    </lineage>
</organism>
<evidence type="ECO:0000256" key="4">
    <source>
        <dbReference type="ARBA" id="ARBA00022692"/>
    </source>
</evidence>
<feature type="transmembrane region" description="Helical" evidence="11">
    <location>
        <begin position="616"/>
        <end position="644"/>
    </location>
</feature>
<evidence type="ECO:0000256" key="3">
    <source>
        <dbReference type="ARBA" id="ARBA00022449"/>
    </source>
</evidence>
<protein>
    <submittedName>
        <fullName evidence="14">Na+ h+ antiporter</fullName>
    </submittedName>
</protein>
<feature type="transmembrane region" description="Helical" evidence="11">
    <location>
        <begin position="94"/>
        <end position="118"/>
    </location>
</feature>
<dbReference type="GO" id="GO:1902600">
    <property type="term" value="P:proton transmembrane transport"/>
    <property type="evidence" value="ECO:0007669"/>
    <property type="project" value="InterPro"/>
</dbReference>
<keyword evidence="4 11" id="KW-0812">Transmembrane</keyword>
<evidence type="ECO:0000313" key="14">
    <source>
        <dbReference type="EMBL" id="KAF4344296.1"/>
    </source>
</evidence>
<feature type="transmembrane region" description="Helical" evidence="11">
    <location>
        <begin position="531"/>
        <end position="552"/>
    </location>
</feature>
<dbReference type="Proteomes" id="UP000730481">
    <property type="component" value="Unassembled WGS sequence"/>
</dbReference>
<evidence type="ECO:0000256" key="8">
    <source>
        <dbReference type="ARBA" id="ARBA00023136"/>
    </source>
</evidence>
<dbReference type="InterPro" id="IPR049326">
    <property type="entry name" value="Rhodopsin_dom_fungi"/>
</dbReference>
<feature type="transmembrane region" description="Helical" evidence="11">
    <location>
        <begin position="385"/>
        <end position="406"/>
    </location>
</feature>
<dbReference type="OrthoDB" id="1288932at2759"/>
<reference evidence="14" key="2">
    <citation type="submission" date="2020-02" db="EMBL/GenBank/DDBJ databases">
        <title>Identification and distribution of gene clusters putatively required for synthesis of sphingolipid metabolism inhibitors in phylogenetically diverse species of the filamentous fungus Fusarium.</title>
        <authorList>
            <person name="Kim H.-S."/>
            <person name="Busman M."/>
            <person name="Brown D.W."/>
            <person name="Divon H."/>
            <person name="Uhlig S."/>
            <person name="Proctor R.H."/>
        </authorList>
    </citation>
    <scope>NUCLEOTIDE SEQUENCE</scope>
    <source>
        <strain evidence="14">NRRL 25174</strain>
    </source>
</reference>
<keyword evidence="9" id="KW-0739">Sodium transport</keyword>
<dbReference type="Pfam" id="PF20684">
    <property type="entry name" value="Fung_rhodopsin"/>
    <property type="match status" value="1"/>
</dbReference>
<feature type="transmembrane region" description="Helical" evidence="11">
    <location>
        <begin position="499"/>
        <end position="519"/>
    </location>
</feature>
<name>A0A9P5AT96_9HYPO</name>
<keyword evidence="3" id="KW-0050">Antiport</keyword>
<dbReference type="GO" id="GO:0015297">
    <property type="term" value="F:antiporter activity"/>
    <property type="evidence" value="ECO:0007669"/>
    <property type="project" value="UniProtKB-KW"/>
</dbReference>
<feature type="transmembrane region" description="Helical" evidence="11">
    <location>
        <begin position="130"/>
        <end position="153"/>
    </location>
</feature>
<keyword evidence="2" id="KW-0813">Transport</keyword>
<feature type="transmembrane region" description="Helical" evidence="11">
    <location>
        <begin position="890"/>
        <end position="913"/>
    </location>
</feature>
<dbReference type="EMBL" id="PVQB02000059">
    <property type="protein sequence ID" value="KAF4344296.1"/>
    <property type="molecule type" value="Genomic_DNA"/>
</dbReference>
<feature type="transmembrane region" description="Helical" evidence="11">
    <location>
        <begin position="847"/>
        <end position="870"/>
    </location>
</feature>
<feature type="compositionally biased region" description="Basic and acidic residues" evidence="10">
    <location>
        <begin position="802"/>
        <end position="817"/>
    </location>
</feature>
<accession>A0A9P5AT96</accession>
<feature type="transmembrane region" description="Helical" evidence="11">
    <location>
        <begin position="249"/>
        <end position="269"/>
    </location>
</feature>
<dbReference type="Pfam" id="PF00999">
    <property type="entry name" value="Na_H_Exchanger"/>
    <property type="match status" value="1"/>
</dbReference>
<keyword evidence="6" id="KW-0915">Sodium</keyword>
<dbReference type="PANTHER" id="PTHR43562:SF3">
    <property type="entry name" value="SODIUM ION_PROTON EXCHANGER (EUROFUNG)"/>
    <property type="match status" value="1"/>
</dbReference>
<evidence type="ECO:0000313" key="15">
    <source>
        <dbReference type="Proteomes" id="UP000730481"/>
    </source>
</evidence>
<feature type="transmembrane region" description="Helical" evidence="11">
    <location>
        <begin position="469"/>
        <end position="493"/>
    </location>
</feature>
<evidence type="ECO:0000256" key="1">
    <source>
        <dbReference type="ARBA" id="ARBA00004141"/>
    </source>
</evidence>
<feature type="transmembrane region" description="Helical" evidence="11">
    <location>
        <begin position="6"/>
        <end position="27"/>
    </location>
</feature>
<feature type="domain" description="Cation/H+ exchanger transmembrane" evidence="12">
    <location>
        <begin position="413"/>
        <end position="656"/>
    </location>
</feature>
<keyword evidence="15" id="KW-1185">Reference proteome</keyword>
<evidence type="ECO:0000256" key="6">
    <source>
        <dbReference type="ARBA" id="ARBA00023053"/>
    </source>
</evidence>
<keyword evidence="5 11" id="KW-1133">Transmembrane helix</keyword>
<feature type="compositionally biased region" description="Polar residues" evidence="10">
    <location>
        <begin position="785"/>
        <end position="801"/>
    </location>
</feature>
<feature type="region of interest" description="Disordered" evidence="10">
    <location>
        <begin position="785"/>
        <end position="843"/>
    </location>
</feature>